<gene>
    <name evidence="5" type="ORF">ILUMI_25316</name>
</gene>
<dbReference type="PANTHER" id="PTHR19303">
    <property type="entry name" value="TRANSPOSON"/>
    <property type="match status" value="1"/>
</dbReference>
<dbReference type="AlphaFoldDB" id="A0A8K0FZT1"/>
<evidence type="ECO:0000259" key="4">
    <source>
        <dbReference type="PROSITE" id="PS50960"/>
    </source>
</evidence>
<accession>A0A8K0FZT1</accession>
<proteinExistence type="predicted"/>
<dbReference type="Pfam" id="PF05225">
    <property type="entry name" value="HTH_psq"/>
    <property type="match status" value="1"/>
</dbReference>
<sequence length="622" mass="71429">MAHPHRVEQLESVCWSRSWLEKRRSEGVLGMLILEDQAYSSNNNSKSSSISTNILQPDTDVEQEYNSILEHTLLVEHNCNSNIPSHSTLKDISSDIKDDSSEKGYMFLKRKRRIHKDTVSKLSKLKHKLQQVQHENKLLKDLYKNNMFDEIEDNVNKVHREKLNKVFKTKTTTANCENRWRVVDSNYKKYINNNGKTGRGRKNFEFLSEIKEIFGQKKNIDPDTVLSSETVSAITMSNDVPIPSTSNLTNELSNTLRTVSHYIKKRKPVAYTAQQLLEAVEAVRSKQMTLHRAAEHYGIPKSTFFKRVKALRGMKSSSVERPPAIPHDVEVKKAEQIKIMEKWRFGLSKKEILLAIGQYVKENGLQTLFKNLVPGDDYFVSFKRWHGLSQKKPQAVEVARNRNVDPFIIAKYFNLLKEVTSNLPPKRIYIIDETSFCLDPSQVKVVDEKRKVAHRVTEGPGKESFSVLMEGEKLPPLIIFKGKNVWDTWLAKKDDEYPGMSYAANQNGWIETATFANYYERTFSNSIPEERPVVLIYDGHSSHTSIGLRDKAMRQQVVILKLPPRTSHLLDGFVAAYPTTALARPKPEEYPGIRQHFKKAHPDENNAGLEREAENPVRRPDA</sequence>
<dbReference type="Pfam" id="PF03184">
    <property type="entry name" value="DDE_1"/>
    <property type="match status" value="1"/>
</dbReference>
<dbReference type="GO" id="GO:0003677">
    <property type="term" value="F:DNA binding"/>
    <property type="evidence" value="ECO:0007669"/>
    <property type="project" value="UniProtKB-UniRule"/>
</dbReference>
<dbReference type="Gene3D" id="1.10.10.60">
    <property type="entry name" value="Homeodomain-like"/>
    <property type="match status" value="1"/>
</dbReference>
<organism evidence="5 6">
    <name type="scientific">Ignelater luminosus</name>
    <name type="common">Cucubano</name>
    <name type="synonym">Pyrophorus luminosus</name>
    <dbReference type="NCBI Taxonomy" id="2038154"/>
    <lineage>
        <taxon>Eukaryota</taxon>
        <taxon>Metazoa</taxon>
        <taxon>Ecdysozoa</taxon>
        <taxon>Arthropoda</taxon>
        <taxon>Hexapoda</taxon>
        <taxon>Insecta</taxon>
        <taxon>Pterygota</taxon>
        <taxon>Neoptera</taxon>
        <taxon>Endopterygota</taxon>
        <taxon>Coleoptera</taxon>
        <taxon>Polyphaga</taxon>
        <taxon>Elateriformia</taxon>
        <taxon>Elateroidea</taxon>
        <taxon>Elateridae</taxon>
        <taxon>Agrypninae</taxon>
        <taxon>Pyrophorini</taxon>
        <taxon>Ignelater</taxon>
    </lineage>
</organism>
<evidence type="ECO:0000313" key="6">
    <source>
        <dbReference type="Proteomes" id="UP000801492"/>
    </source>
</evidence>
<evidence type="ECO:0000256" key="3">
    <source>
        <dbReference type="SAM" id="MobiDB-lite"/>
    </source>
</evidence>
<dbReference type="PROSITE" id="PS50960">
    <property type="entry name" value="HTH_PSQ"/>
    <property type="match status" value="1"/>
</dbReference>
<feature type="domain" description="HTH psq-type" evidence="4">
    <location>
        <begin position="264"/>
        <end position="314"/>
    </location>
</feature>
<dbReference type="InterPro" id="IPR007889">
    <property type="entry name" value="HTH_Psq"/>
</dbReference>
<dbReference type="Proteomes" id="UP000801492">
    <property type="component" value="Unassembled WGS sequence"/>
</dbReference>
<comment type="caution">
    <text evidence="5">The sequence shown here is derived from an EMBL/GenBank/DDBJ whole genome shotgun (WGS) entry which is preliminary data.</text>
</comment>
<evidence type="ECO:0000313" key="5">
    <source>
        <dbReference type="EMBL" id="KAF2880861.1"/>
    </source>
</evidence>
<dbReference type="InterPro" id="IPR009057">
    <property type="entry name" value="Homeodomain-like_sf"/>
</dbReference>
<dbReference type="InterPro" id="IPR050863">
    <property type="entry name" value="CenT-Element_Derived"/>
</dbReference>
<protein>
    <recommendedName>
        <fullName evidence="4">HTH psq-type domain-containing protein</fullName>
    </recommendedName>
</protein>
<evidence type="ECO:0000256" key="1">
    <source>
        <dbReference type="ARBA" id="ARBA00004123"/>
    </source>
</evidence>
<keyword evidence="6" id="KW-1185">Reference proteome</keyword>
<feature type="compositionally biased region" description="Basic and acidic residues" evidence="3">
    <location>
        <begin position="600"/>
        <end position="622"/>
    </location>
</feature>
<dbReference type="SUPFAM" id="SSF46689">
    <property type="entry name" value="Homeodomain-like"/>
    <property type="match status" value="1"/>
</dbReference>
<evidence type="ECO:0000256" key="2">
    <source>
        <dbReference type="PROSITE-ProRule" id="PRU00320"/>
    </source>
</evidence>
<dbReference type="GO" id="GO:0005634">
    <property type="term" value="C:nucleus"/>
    <property type="evidence" value="ECO:0007669"/>
    <property type="project" value="UniProtKB-SubCell"/>
</dbReference>
<feature type="region of interest" description="Disordered" evidence="3">
    <location>
        <begin position="597"/>
        <end position="622"/>
    </location>
</feature>
<reference evidence="5" key="1">
    <citation type="submission" date="2019-08" db="EMBL/GenBank/DDBJ databases">
        <title>The genome of the North American firefly Photinus pyralis.</title>
        <authorList>
            <consortium name="Photinus pyralis genome working group"/>
            <person name="Fallon T.R."/>
            <person name="Sander Lower S.E."/>
            <person name="Weng J.-K."/>
        </authorList>
    </citation>
    <scope>NUCLEOTIDE SEQUENCE</scope>
    <source>
        <strain evidence="5">TRF0915ILg1</strain>
        <tissue evidence="5">Whole body</tissue>
    </source>
</reference>
<keyword evidence="2" id="KW-0238">DNA-binding</keyword>
<dbReference type="EMBL" id="VTPC01090898">
    <property type="protein sequence ID" value="KAF2880861.1"/>
    <property type="molecule type" value="Genomic_DNA"/>
</dbReference>
<keyword evidence="2" id="KW-0539">Nucleus</keyword>
<feature type="DNA-binding region" description="H-T-H motif" evidence="2">
    <location>
        <begin position="290"/>
        <end position="310"/>
    </location>
</feature>
<comment type="subcellular location">
    <subcellularLocation>
        <location evidence="1 2">Nucleus</location>
    </subcellularLocation>
</comment>
<name>A0A8K0FZT1_IGNLU</name>
<dbReference type="InterPro" id="IPR004875">
    <property type="entry name" value="DDE_SF_endonuclease_dom"/>
</dbReference>
<dbReference type="PANTHER" id="PTHR19303:SF57">
    <property type="entry name" value="HTH CENPB-TYPE DOMAIN-CONTAINING PROTEIN"/>
    <property type="match status" value="1"/>
</dbReference>
<dbReference type="OrthoDB" id="6761086at2759"/>